<name>A0A3E4MI41_9FIRM</name>
<organism evidence="2 3">
    <name type="scientific">Dorea formicigenerans</name>
    <dbReference type="NCBI Taxonomy" id="39486"/>
    <lineage>
        <taxon>Bacteria</taxon>
        <taxon>Bacillati</taxon>
        <taxon>Bacillota</taxon>
        <taxon>Clostridia</taxon>
        <taxon>Lachnospirales</taxon>
        <taxon>Lachnospiraceae</taxon>
        <taxon>Dorea</taxon>
    </lineage>
</organism>
<comment type="caution">
    <text evidence="2">The sequence shown here is derived from an EMBL/GenBank/DDBJ whole genome shotgun (WGS) entry which is preliminary data.</text>
</comment>
<protein>
    <submittedName>
        <fullName evidence="2">ParA family protein</fullName>
    </submittedName>
</protein>
<proteinExistence type="predicted"/>
<sequence>MAKVITFINMKGGVGKTTLAVNVAYTLAKIEKKKVLVIDMDPQMNATQYTLNESQMDEILKDRNKSVYGCLSPEYQSNSVLNGGTVEKIEKWIFNVDNTFDIIPSSLHIMTLNLSASPYKLRQYIQENLDEKYDVIIIDCPPTISEYTKVSLLASDMYLVPMKADPLSVFGLPILENYVKDTIQKDFQHEIEFVGIVLNMVIPGRLLYKKNKPIIKKKWKSKLFQNELKQSEEIVKGLDPELSDEKYILNMTDYIIVDEIKNITKQLVQKGRL</sequence>
<dbReference type="EMBL" id="QSQQ01000005">
    <property type="protein sequence ID" value="RGK49156.1"/>
    <property type="molecule type" value="Genomic_DNA"/>
</dbReference>
<dbReference type="CDD" id="cd02042">
    <property type="entry name" value="ParAB_family"/>
    <property type="match status" value="1"/>
</dbReference>
<dbReference type="PANTHER" id="PTHR13696:SF99">
    <property type="entry name" value="COBYRINIC ACID AC-DIAMIDE SYNTHASE"/>
    <property type="match status" value="1"/>
</dbReference>
<dbReference type="InterPro" id="IPR027417">
    <property type="entry name" value="P-loop_NTPase"/>
</dbReference>
<evidence type="ECO:0000259" key="1">
    <source>
        <dbReference type="Pfam" id="PF13614"/>
    </source>
</evidence>
<evidence type="ECO:0000313" key="3">
    <source>
        <dbReference type="Proteomes" id="UP000261208"/>
    </source>
</evidence>
<dbReference type="Gene3D" id="3.40.50.300">
    <property type="entry name" value="P-loop containing nucleotide triphosphate hydrolases"/>
    <property type="match status" value="1"/>
</dbReference>
<evidence type="ECO:0000313" key="2">
    <source>
        <dbReference type="EMBL" id="RGK49156.1"/>
    </source>
</evidence>
<reference evidence="2 3" key="1">
    <citation type="submission" date="2018-08" db="EMBL/GenBank/DDBJ databases">
        <title>A genome reference for cultivated species of the human gut microbiota.</title>
        <authorList>
            <person name="Zou Y."/>
            <person name="Xue W."/>
            <person name="Luo G."/>
        </authorList>
    </citation>
    <scope>NUCLEOTIDE SEQUENCE [LARGE SCALE GENOMIC DNA]</scope>
    <source>
        <strain evidence="2 3">TF11-11</strain>
    </source>
</reference>
<dbReference type="PANTHER" id="PTHR13696">
    <property type="entry name" value="P-LOOP CONTAINING NUCLEOSIDE TRIPHOSPHATE HYDROLASE"/>
    <property type="match status" value="1"/>
</dbReference>
<dbReference type="InterPro" id="IPR025669">
    <property type="entry name" value="AAA_dom"/>
</dbReference>
<dbReference type="Pfam" id="PF13614">
    <property type="entry name" value="AAA_31"/>
    <property type="match status" value="1"/>
</dbReference>
<feature type="domain" description="AAA" evidence="1">
    <location>
        <begin position="2"/>
        <end position="191"/>
    </location>
</feature>
<gene>
    <name evidence="2" type="ORF">DXD10_05495</name>
</gene>
<dbReference type="Proteomes" id="UP000261208">
    <property type="component" value="Unassembled WGS sequence"/>
</dbReference>
<dbReference type="SUPFAM" id="SSF52540">
    <property type="entry name" value="P-loop containing nucleoside triphosphate hydrolases"/>
    <property type="match status" value="1"/>
</dbReference>
<accession>A0A3E4MI41</accession>
<dbReference type="RefSeq" id="WP_117649502.1">
    <property type="nucleotide sequence ID" value="NZ_QSQQ01000005.1"/>
</dbReference>
<dbReference type="AlphaFoldDB" id="A0A3E4MI41"/>
<dbReference type="InterPro" id="IPR050678">
    <property type="entry name" value="DNA_Partitioning_ATPase"/>
</dbReference>